<dbReference type="GO" id="GO:0003677">
    <property type="term" value="F:DNA binding"/>
    <property type="evidence" value="ECO:0007669"/>
    <property type="project" value="UniProtKB-KW"/>
</dbReference>
<name>A0A2S8G321_9BACT</name>
<dbReference type="PROSITE" id="PS51898">
    <property type="entry name" value="TYR_RECOMBINASE"/>
    <property type="match status" value="1"/>
</dbReference>
<dbReference type="Proteomes" id="UP000240009">
    <property type="component" value="Unassembled WGS sequence"/>
</dbReference>
<dbReference type="GO" id="GO:0015074">
    <property type="term" value="P:DNA integration"/>
    <property type="evidence" value="ECO:0007669"/>
    <property type="project" value="InterPro"/>
</dbReference>
<keyword evidence="3" id="KW-0233">DNA recombination</keyword>
<gene>
    <name evidence="6" type="ORF">C5Y96_03010</name>
</gene>
<evidence type="ECO:0000313" key="7">
    <source>
        <dbReference type="Proteomes" id="UP000240009"/>
    </source>
</evidence>
<comment type="caution">
    <text evidence="6">The sequence shown here is derived from an EMBL/GenBank/DDBJ whole genome shotgun (WGS) entry which is preliminary data.</text>
</comment>
<organism evidence="6 7">
    <name type="scientific">Blastopirellula marina</name>
    <dbReference type="NCBI Taxonomy" id="124"/>
    <lineage>
        <taxon>Bacteria</taxon>
        <taxon>Pseudomonadati</taxon>
        <taxon>Planctomycetota</taxon>
        <taxon>Planctomycetia</taxon>
        <taxon>Pirellulales</taxon>
        <taxon>Pirellulaceae</taxon>
        <taxon>Blastopirellula</taxon>
    </lineage>
</organism>
<dbReference type="Gene3D" id="1.10.443.10">
    <property type="entry name" value="Intergrase catalytic core"/>
    <property type="match status" value="1"/>
</dbReference>
<evidence type="ECO:0000256" key="3">
    <source>
        <dbReference type="ARBA" id="ARBA00023172"/>
    </source>
</evidence>
<dbReference type="InterPro" id="IPR013762">
    <property type="entry name" value="Integrase-like_cat_sf"/>
</dbReference>
<dbReference type="OrthoDB" id="257713at2"/>
<reference evidence="6 7" key="1">
    <citation type="submission" date="2018-02" db="EMBL/GenBank/DDBJ databases">
        <title>Comparative genomes isolates from brazilian mangrove.</title>
        <authorList>
            <person name="Araujo J.E."/>
            <person name="Taketani R.G."/>
            <person name="Silva M.C.P."/>
            <person name="Loureco M.V."/>
            <person name="Andreote F.D."/>
        </authorList>
    </citation>
    <scope>NUCLEOTIDE SEQUENCE [LARGE SCALE GENOMIC DNA]</scope>
    <source>
        <strain evidence="6 7">HEX-2 MGV</strain>
    </source>
</reference>
<dbReference type="InterPro" id="IPR002104">
    <property type="entry name" value="Integrase_catalytic"/>
</dbReference>
<dbReference type="EMBL" id="PUIA01000016">
    <property type="protein sequence ID" value="PQO38856.1"/>
    <property type="molecule type" value="Genomic_DNA"/>
</dbReference>
<dbReference type="InterPro" id="IPR011010">
    <property type="entry name" value="DNA_brk_join_enz"/>
</dbReference>
<evidence type="ECO:0000256" key="4">
    <source>
        <dbReference type="SAM" id="MobiDB-lite"/>
    </source>
</evidence>
<comment type="similarity">
    <text evidence="1">Belongs to the 'phage' integrase family.</text>
</comment>
<dbReference type="GO" id="GO:0006310">
    <property type="term" value="P:DNA recombination"/>
    <property type="evidence" value="ECO:0007669"/>
    <property type="project" value="UniProtKB-KW"/>
</dbReference>
<evidence type="ECO:0000313" key="6">
    <source>
        <dbReference type="EMBL" id="PQO38856.1"/>
    </source>
</evidence>
<proteinExistence type="inferred from homology"/>
<evidence type="ECO:0000256" key="1">
    <source>
        <dbReference type="ARBA" id="ARBA00008857"/>
    </source>
</evidence>
<dbReference type="Pfam" id="PF00589">
    <property type="entry name" value="Phage_integrase"/>
    <property type="match status" value="1"/>
</dbReference>
<dbReference type="PANTHER" id="PTHR30349">
    <property type="entry name" value="PHAGE INTEGRASE-RELATED"/>
    <property type="match status" value="1"/>
</dbReference>
<protein>
    <recommendedName>
        <fullName evidence="5">Tyr recombinase domain-containing protein</fullName>
    </recommendedName>
</protein>
<dbReference type="PANTHER" id="PTHR30349:SF41">
    <property type="entry name" value="INTEGRASE_RECOMBINASE PROTEIN MJ0367-RELATED"/>
    <property type="match status" value="1"/>
</dbReference>
<feature type="region of interest" description="Disordered" evidence="4">
    <location>
        <begin position="384"/>
        <end position="411"/>
    </location>
</feature>
<dbReference type="InterPro" id="IPR010998">
    <property type="entry name" value="Integrase_recombinase_N"/>
</dbReference>
<dbReference type="AlphaFoldDB" id="A0A2S8G321"/>
<sequence length="411" mass="47504">MTEKHVEKKRILVGDRVTLVQRGKKRIWQMDFYYNGHRILTTKTRNLKIARKKALVVEAQLIQGTFGSNIQENRIVRTDLADAIKQFMEYRVTEGNRPGTIARYSSILDRFSDFASKARVQRVDQVTVPLFDRYRSMRKPVISGHSLWQESRLLKDFLHWCFTRGYIETSLLANEKFHVPNVKKKSVLALEQVNLILGSATPSRQTMFSVLALIGIRSGELRNLLTEDVDLENGWIYIVSRKGRETKTGQDWKVPIHPRLRDVLLRYQPNKTGWYFTAMASEKYPDGNHHIDPDDLNDDFKATLRRVGIPDGQKSGGFTLHSLRHFFKSHAIAQGVPREYVDDWQGHTPNYKVASDAYVHVQDDDSQRWIRRIDFSEIEDVPTARNNRANQIPSNKNGLNAKRTMTHGDSS</sequence>
<evidence type="ECO:0000259" key="5">
    <source>
        <dbReference type="PROSITE" id="PS51898"/>
    </source>
</evidence>
<feature type="domain" description="Tyr recombinase" evidence="5">
    <location>
        <begin position="183"/>
        <end position="372"/>
    </location>
</feature>
<evidence type="ECO:0000256" key="2">
    <source>
        <dbReference type="ARBA" id="ARBA00023125"/>
    </source>
</evidence>
<accession>A0A2S8G321</accession>
<dbReference type="Gene3D" id="1.10.150.130">
    <property type="match status" value="1"/>
</dbReference>
<dbReference type="InterPro" id="IPR050090">
    <property type="entry name" value="Tyrosine_recombinase_XerCD"/>
</dbReference>
<dbReference type="SUPFAM" id="SSF56349">
    <property type="entry name" value="DNA breaking-rejoining enzymes"/>
    <property type="match status" value="1"/>
</dbReference>
<feature type="compositionally biased region" description="Polar residues" evidence="4">
    <location>
        <begin position="384"/>
        <end position="398"/>
    </location>
</feature>
<dbReference type="RefSeq" id="WP_105350055.1">
    <property type="nucleotide sequence ID" value="NZ_PUIA01000016.1"/>
</dbReference>
<keyword evidence="2" id="KW-0238">DNA-binding</keyword>